<dbReference type="PANTHER" id="PTHR30007">
    <property type="entry name" value="PHP DOMAIN PROTEIN"/>
    <property type="match status" value="1"/>
</dbReference>
<proteinExistence type="predicted"/>
<dbReference type="AlphaFoldDB" id="A0A1H8VEI1"/>
<evidence type="ECO:0000313" key="3">
    <source>
        <dbReference type="Proteomes" id="UP000198809"/>
    </source>
</evidence>
<dbReference type="EMBL" id="FODH01000023">
    <property type="protein sequence ID" value="SEP13862.1"/>
    <property type="molecule type" value="Genomic_DNA"/>
</dbReference>
<dbReference type="InterPro" id="IPR002559">
    <property type="entry name" value="Transposase_11"/>
</dbReference>
<accession>A0A1H8VEI1</accession>
<reference evidence="2 3" key="1">
    <citation type="submission" date="2016-10" db="EMBL/GenBank/DDBJ databases">
        <authorList>
            <person name="de Groot N.N."/>
        </authorList>
    </citation>
    <scope>NUCLEOTIDE SEQUENCE [LARGE SCALE GENOMIC DNA]</scope>
    <source>
        <strain evidence="2 3">CGMCC 1.10238</strain>
    </source>
</reference>
<gene>
    <name evidence="2" type="ORF">SAMN04487895_12359</name>
</gene>
<dbReference type="Pfam" id="PF01609">
    <property type="entry name" value="DDE_Tnp_1"/>
    <property type="match status" value="1"/>
</dbReference>
<sequence length="104" mass="12455">MQYELTAGNVNDCVTGYEMLQSINVTGKQVMADRGYDTDKILKYLEEQQAKIVLPSRKHRKVQRETDWWLFKERHLVECLFNKLKQYRRLATRYDKLACTFEAF</sequence>
<protein>
    <submittedName>
        <fullName evidence="2">Transposase DDE domain-containing protein</fullName>
    </submittedName>
</protein>
<evidence type="ECO:0000259" key="1">
    <source>
        <dbReference type="Pfam" id="PF01609"/>
    </source>
</evidence>
<dbReference type="Proteomes" id="UP000198809">
    <property type="component" value="Unassembled WGS sequence"/>
</dbReference>
<evidence type="ECO:0000313" key="2">
    <source>
        <dbReference type="EMBL" id="SEP13862.1"/>
    </source>
</evidence>
<dbReference type="PANTHER" id="PTHR30007:SF1">
    <property type="entry name" value="BLR1914 PROTEIN"/>
    <property type="match status" value="1"/>
</dbReference>
<dbReference type="GO" id="GO:0006313">
    <property type="term" value="P:DNA transposition"/>
    <property type="evidence" value="ECO:0007669"/>
    <property type="project" value="InterPro"/>
</dbReference>
<name>A0A1H8VEI1_9BACL</name>
<dbReference type="GO" id="GO:0004803">
    <property type="term" value="F:transposase activity"/>
    <property type="evidence" value="ECO:0007669"/>
    <property type="project" value="InterPro"/>
</dbReference>
<dbReference type="GO" id="GO:0003677">
    <property type="term" value="F:DNA binding"/>
    <property type="evidence" value="ECO:0007669"/>
    <property type="project" value="InterPro"/>
</dbReference>
<feature type="domain" description="Transposase IS4-like" evidence="1">
    <location>
        <begin position="2"/>
        <end position="98"/>
    </location>
</feature>
<organism evidence="2 3">
    <name type="scientific">Paenibacillus sophorae</name>
    <dbReference type="NCBI Taxonomy" id="1333845"/>
    <lineage>
        <taxon>Bacteria</taxon>
        <taxon>Bacillati</taxon>
        <taxon>Bacillota</taxon>
        <taxon>Bacilli</taxon>
        <taxon>Bacillales</taxon>
        <taxon>Paenibacillaceae</taxon>
        <taxon>Paenibacillus</taxon>
    </lineage>
</organism>